<protein>
    <submittedName>
        <fullName evidence="2">Sugar-transfer associated ATP-grasp domain-containing protein</fullName>
    </submittedName>
</protein>
<dbReference type="SUPFAM" id="SSF56059">
    <property type="entry name" value="Glutathione synthetase ATP-binding domain-like"/>
    <property type="match status" value="1"/>
</dbReference>
<feature type="domain" description="Alpha-L-glutamate ligase-related protein ATP-grasp" evidence="1">
    <location>
        <begin position="67"/>
        <end position="318"/>
    </location>
</feature>
<evidence type="ECO:0000313" key="2">
    <source>
        <dbReference type="EMBL" id="MFC5604799.1"/>
    </source>
</evidence>
<keyword evidence="3" id="KW-1185">Reference proteome</keyword>
<proteinExistence type="predicted"/>
<name>A0ABW0U0G0_9BACL</name>
<evidence type="ECO:0000313" key="3">
    <source>
        <dbReference type="Proteomes" id="UP001596071"/>
    </source>
</evidence>
<accession>A0ABW0U0G0</accession>
<dbReference type="EMBL" id="JBHSNP010000029">
    <property type="protein sequence ID" value="MFC5604799.1"/>
    <property type="molecule type" value="Genomic_DNA"/>
</dbReference>
<evidence type="ECO:0000259" key="1">
    <source>
        <dbReference type="Pfam" id="PF14397"/>
    </source>
</evidence>
<dbReference type="RefSeq" id="WP_381446983.1">
    <property type="nucleotide sequence ID" value="NZ_JBHSNP010000029.1"/>
</dbReference>
<comment type="caution">
    <text evidence="2">The sequence shown here is derived from an EMBL/GenBank/DDBJ whole genome shotgun (WGS) entry which is preliminary data.</text>
</comment>
<gene>
    <name evidence="2" type="ORF">ACFPTP_16305</name>
</gene>
<sequence length="333" mass="37949">MNRKYINVLKSRNRKSIPGIIFDIFKLTIAKKELPVHYFSRLLYLKNQTSINNYLWLSDIKGISNNHFNQNAYAYLFEDKIIFNDIMTKLEIPVPKFHGFIANDKYISENNIYKLKTREAIEEILNKICLENNCDLFLKPVNGMNGRGCFSFTSSSEISLDNYSDIKNNIYVIQEKIKQHPELNKIFPNSINTIRINTIHNGVKTVHLCSVLRFGVNNREVDNGGAFISIDNNGHLVAPAYSFLEYGGNTYEKHPNTKVGLNNFKVPYFQEAISLAVKSAEEFPSKIIGWDVAITEHGPVIIEGNHNPHLGMADIAFGGLKKSNLFVENILDL</sequence>
<dbReference type="Gene3D" id="3.30.470.20">
    <property type="entry name" value="ATP-grasp fold, B domain"/>
    <property type="match status" value="1"/>
</dbReference>
<dbReference type="Proteomes" id="UP001596071">
    <property type="component" value="Unassembled WGS sequence"/>
</dbReference>
<reference evidence="3" key="1">
    <citation type="journal article" date="2019" name="Int. J. Syst. Evol. Microbiol.">
        <title>The Global Catalogue of Microorganisms (GCM) 10K type strain sequencing project: providing services to taxonomists for standard genome sequencing and annotation.</title>
        <authorList>
            <consortium name="The Broad Institute Genomics Platform"/>
            <consortium name="The Broad Institute Genome Sequencing Center for Infectious Disease"/>
            <person name="Wu L."/>
            <person name="Ma J."/>
        </authorList>
    </citation>
    <scope>NUCLEOTIDE SEQUENCE [LARGE SCALE GENOMIC DNA]</scope>
    <source>
        <strain evidence="3">KACC 11299</strain>
    </source>
</reference>
<dbReference type="Pfam" id="PF14397">
    <property type="entry name" value="ATPgrasp_ST"/>
    <property type="match status" value="1"/>
</dbReference>
<organism evidence="2 3">
    <name type="scientific">Sporosarcina koreensis</name>
    <dbReference type="NCBI Taxonomy" id="334735"/>
    <lineage>
        <taxon>Bacteria</taxon>
        <taxon>Bacillati</taxon>
        <taxon>Bacillota</taxon>
        <taxon>Bacilli</taxon>
        <taxon>Bacillales</taxon>
        <taxon>Caryophanaceae</taxon>
        <taxon>Sporosarcina</taxon>
    </lineage>
</organism>
<dbReference type="InterPro" id="IPR039523">
    <property type="entry name" value="RimK-rel_E_lig_ATP-grasp"/>
</dbReference>